<accession>A0A9W9Q0V7</accession>
<dbReference type="Pfam" id="PF09462">
    <property type="entry name" value="Mus7"/>
    <property type="match status" value="1"/>
</dbReference>
<dbReference type="PANTHER" id="PTHR28122">
    <property type="entry name" value="E3 UBIQUITIN-PROTEIN LIGASE SUBSTRATE RECEPTOR MMS22"/>
    <property type="match status" value="1"/>
</dbReference>
<dbReference type="GO" id="GO:0031297">
    <property type="term" value="P:replication fork processing"/>
    <property type="evidence" value="ECO:0007669"/>
    <property type="project" value="InterPro"/>
</dbReference>
<feature type="compositionally biased region" description="Polar residues" evidence="1">
    <location>
        <begin position="1082"/>
        <end position="1103"/>
    </location>
</feature>
<feature type="compositionally biased region" description="Low complexity" evidence="1">
    <location>
        <begin position="918"/>
        <end position="938"/>
    </location>
</feature>
<feature type="compositionally biased region" description="Low complexity" evidence="1">
    <location>
        <begin position="708"/>
        <end position="724"/>
    </location>
</feature>
<feature type="compositionally biased region" description="Basic residues" evidence="1">
    <location>
        <begin position="764"/>
        <end position="775"/>
    </location>
</feature>
<evidence type="ECO:0000313" key="2">
    <source>
        <dbReference type="EMBL" id="KAJ5322468.1"/>
    </source>
</evidence>
<sequence length="2405" mass="268915">MQMEESWRRRGYVPDSDSDEEDEFDSLNATRNGSDKDPELGSLEYIDLPSEGPTNQPKGSEGQIDKGDVALSDPASKTQTPRKSNFEVRITVKSAHKGSAQKRQSLGETPNASPRSTTTTPGNGTPTRQRGRGNGAWSSATRRKTYERTDLSNSNTNTPAQTGSIYDIPSSSPEKARRQSKPSSKISTPTASDQNLPSASKRTSRRSTDLATASADAQAQADSIFDIPSSSPEKQTPRSKISSKNSTPRAPNSQQKPQAQQVAEPQTPKTRGRNEGSPGTRSPSPGVETGIPLTTRESSFANNPIEETDEPSLPPPLPLQSNLSDDSPLSSAPSFSESLFSYEVETAEAGENNQKEPNLPTEGTSVSREATREDANQDDILSGIGIPEEALRELQQGTQRTFRKRTTIQMQPYAFDLVQWQEHQRRMGLPVHPRVRHIADEPQEQENYDPGVRSSSPPAEEYLPPTRHDRVRPERDHDEHEVAPWHARIVKRQKTSHATPKASRSLHKGVKPRSIRDGPSAAGDQNANSVFDLTSSPPHTGRLSSASRTPRASDGEFRFPRGWSPPPGMSLPEVANAEDDVDSTDRADSGDEGVQSISSDSQQSDGEHNDELDSEDEEARAMRRLKRQIRGVLPASHMRIEQKRAADRQKILQREKERQDALHRPDGKGVARKLVRKGGRSTQPATQLSRSLFDLGDSDDDDDEDSTTDNNNTHTNNNPFTNNDQRSYETNAQDSVAADGDILEDNRIDYMFAPVARKSAGPRGPRKAKSLKRPNPKPSTSARERQPKRPRQTRMTDASYGSRRTKESSTIRRPRIGILDAPDVARKPRAEQPPFLKVALRKAQSRRDGGRRSPTQKFFQLASREDTADVNESLRDWKRGSIPQQKFSRRPPQTRKQPSKISSMFRSQALRPPQASLAPRPKQAPRAPRTQPRTKTPRISNQASQRPVDHFMSHTPRAEPEEAPGDSVAAPVPATAVTAASTASNPVPTPTPRARPSGRQFEKRGHVWILQNNSGIMPPARAQPRPAGASAARPIGDSLSIQPRLSHYLNTAHGHGGQPGEPSFTLRRYLSDAKSMAPGNHGLSTNSIGANPTQPKPQATNQEPPQPRRRIRKHRPTRIEPRTDRESAPMISDDAETPVITHVGKSRPASSTTSGLFNFPSVYPIEFGMTTLLENTYFHKSTFIGSGEFSRSLNFSNRNLDRQASPLSINVQDQMFNWGSWSDAVSSEMGQVFDVIMDHVERAATTCPEAGIAPELGVASRLYRLLIQYVTESLVFIDPVDRTGFVTRATVLVSQARDPLAVFLGSEEYNRKGLVKIACFHMVFSEQIRQVASHRLVSPVLANEASDLVKSSAKDVAVQLATKSSSSELKALSEENSETDHRELGAHGEYPSAEAYVVAKHLLRNSDHYQGCFEEIQLEVCEGIVLQNERDVGNLESAWRGIFTVMPLNEVDPQGKAHPGFRFTAINDNWKVARRLLAPVLDHFETNSAGKPISFHKYCQALFHRCHGLINTWGWRECKPILESMFDFFAKHNLRNLKLEEDRGSPSFLDELDKNPSLDVRPGEPCFHTFLKIVASGLRFLSKRYNKKKIQNITWRLLPNHGRVYPKDQELQLEDLAALRNHHDLLIALYWAVPDGSRPRVEALRNLVHPAISHRGACSISIRSWSRLVRFKLSTDEEISGLAVFGEWYGFFVTELHQQHFYARKEIESRDKGVHRFSLQEIEELMSDNQRHLEHLMNSALSALQAAVKLAPTLEHAHQLVAKVPYRSLFSLFNPKNPRVNHVVVEALQGLVSYTQKDISPLKTQNSPPVGADEDSQEFGDWDAIEAVYDQQSLPSEGITHAADVIHPVVSRLLSNCFGEDHCPEDTILLSVLESWTSLASVLVRHRLRGWDSYLSHHGNDSWLQLRRTVQTRKFEALFLASCIEKDAQVLPDCWVEVMSLWMSSLVERSSMLKFQHRLTEAILNQANNDPLFSNLPFMKDNNADRYTITLGELSSRRLSLLSSLLSNMRETLQEKELSASRDFSTTKQDYSEVVQRMMTAMKHNYQELGDGTAQAAQGAYVGFVHCVIGFLQQHASEIRPIDPFFTDPASFPLPVQDPRYIIAKLKRYEPKLGFSKEIMILVGFMQSISERAAIDVQQTYLVDQLHASMNDTYESGIPNKPTLRAVLLQCVFPAYLESAFESPTSWILAHPIIQTVTLEFKTLRKNMDTFDPACVLSIINMIDAVCQASCQALNSISSHRDRLQSPATLSMISAFVEMVSSVLSTVDYIEEVTDKGEELLVHIKWMNSFIKAVAECVQMTTLDTDRAASMDDIMFPELPSLSNNRKTDLFSTAHRLASNDLQTYLRKWTYHQEKYYFTRPGHPAQEVKIQPEIATAMTDYIEAQHAFEDAAKSFTYRAESLELL</sequence>
<feature type="compositionally biased region" description="Basic and acidic residues" evidence="1">
    <location>
        <begin position="863"/>
        <end position="879"/>
    </location>
</feature>
<dbReference type="GO" id="GO:0000724">
    <property type="term" value="P:double-strand break repair via homologous recombination"/>
    <property type="evidence" value="ECO:0007669"/>
    <property type="project" value="TreeGrafter"/>
</dbReference>
<feature type="region of interest" description="Disordered" evidence="1">
    <location>
        <begin position="978"/>
        <end position="1002"/>
    </location>
</feature>
<feature type="compositionally biased region" description="Polar residues" evidence="1">
    <location>
        <begin position="894"/>
        <end position="906"/>
    </location>
</feature>
<feature type="compositionally biased region" description="Basic residues" evidence="1">
    <location>
        <begin position="504"/>
        <end position="513"/>
    </location>
</feature>
<feature type="compositionally biased region" description="Polar residues" evidence="1">
    <location>
        <begin position="351"/>
        <end position="368"/>
    </location>
</feature>
<reference evidence="2" key="1">
    <citation type="submission" date="2022-12" db="EMBL/GenBank/DDBJ databases">
        <authorList>
            <person name="Petersen C."/>
        </authorList>
    </citation>
    <scope>NUCLEOTIDE SEQUENCE</scope>
    <source>
        <strain evidence="2">IBT 35673</strain>
    </source>
</reference>
<feature type="compositionally biased region" description="Polar residues" evidence="1">
    <location>
        <begin position="680"/>
        <end position="690"/>
    </location>
</feature>
<feature type="compositionally biased region" description="Polar residues" evidence="1">
    <location>
        <begin position="228"/>
        <end position="269"/>
    </location>
</feature>
<organism evidence="2 3">
    <name type="scientific">Penicillium brevicompactum</name>
    <dbReference type="NCBI Taxonomy" id="5074"/>
    <lineage>
        <taxon>Eukaryota</taxon>
        <taxon>Fungi</taxon>
        <taxon>Dikarya</taxon>
        <taxon>Ascomycota</taxon>
        <taxon>Pezizomycotina</taxon>
        <taxon>Eurotiomycetes</taxon>
        <taxon>Eurotiomycetidae</taxon>
        <taxon>Eurotiales</taxon>
        <taxon>Aspergillaceae</taxon>
        <taxon>Penicillium</taxon>
    </lineage>
</organism>
<dbReference type="GO" id="GO:0005634">
    <property type="term" value="C:nucleus"/>
    <property type="evidence" value="ECO:0007669"/>
    <property type="project" value="InterPro"/>
</dbReference>
<feature type="compositionally biased region" description="Acidic residues" evidence="1">
    <location>
        <begin position="696"/>
        <end position="707"/>
    </location>
</feature>
<feature type="compositionally biased region" description="Polar residues" evidence="1">
    <location>
        <begin position="181"/>
        <end position="201"/>
    </location>
</feature>
<dbReference type="EMBL" id="JAPZBQ010000006">
    <property type="protein sequence ID" value="KAJ5322468.1"/>
    <property type="molecule type" value="Genomic_DNA"/>
</dbReference>
<feature type="region of interest" description="Disordered" evidence="1">
    <location>
        <begin position="1074"/>
        <end position="1129"/>
    </location>
</feature>
<dbReference type="GO" id="GO:0035361">
    <property type="term" value="C:Cul8-RING ubiquitin ligase complex"/>
    <property type="evidence" value="ECO:0007669"/>
    <property type="project" value="TreeGrafter"/>
</dbReference>
<protein>
    <submittedName>
        <fullName evidence="2">Uncharacterized protein</fullName>
    </submittedName>
</protein>
<feature type="compositionally biased region" description="Polar residues" evidence="1">
    <location>
        <begin position="523"/>
        <end position="550"/>
    </location>
</feature>
<reference evidence="2" key="2">
    <citation type="journal article" date="2023" name="IMA Fungus">
        <title>Comparative genomic study of the Penicillium genus elucidates a diverse pangenome and 15 lateral gene transfer events.</title>
        <authorList>
            <person name="Petersen C."/>
            <person name="Sorensen T."/>
            <person name="Nielsen M.R."/>
            <person name="Sondergaard T.E."/>
            <person name="Sorensen J.L."/>
            <person name="Fitzpatrick D.A."/>
            <person name="Frisvad J.C."/>
            <person name="Nielsen K.L."/>
        </authorList>
    </citation>
    <scope>NUCLEOTIDE SEQUENCE</scope>
    <source>
        <strain evidence="2">IBT 35673</strain>
    </source>
</reference>
<name>A0A9W9Q0V7_PENBR</name>
<proteinExistence type="predicted"/>
<feature type="compositionally biased region" description="Low complexity" evidence="1">
    <location>
        <begin position="595"/>
        <end position="604"/>
    </location>
</feature>
<dbReference type="PANTHER" id="PTHR28122:SF1">
    <property type="entry name" value="E3 UBIQUITIN-PROTEIN LIGASE SUBSTRATE RECEPTOR MMS22"/>
    <property type="match status" value="1"/>
</dbReference>
<feature type="compositionally biased region" description="Low complexity" evidence="1">
    <location>
        <begin position="113"/>
        <end position="128"/>
    </location>
</feature>
<gene>
    <name evidence="2" type="ORF">N7452_010757</name>
</gene>
<feature type="region of interest" description="Disordered" evidence="1">
    <location>
        <begin position="1015"/>
        <end position="1035"/>
    </location>
</feature>
<comment type="caution">
    <text evidence="2">The sequence shown here is derived from an EMBL/GenBank/DDBJ whole genome shotgun (WGS) entry which is preliminary data.</text>
</comment>
<feature type="compositionally biased region" description="Basic and acidic residues" evidence="1">
    <location>
        <begin position="466"/>
        <end position="483"/>
    </location>
</feature>
<feature type="compositionally biased region" description="Basic and acidic residues" evidence="1">
    <location>
        <begin position="638"/>
        <end position="669"/>
    </location>
</feature>
<feature type="compositionally biased region" description="Low complexity" evidence="1">
    <location>
        <begin position="319"/>
        <end position="341"/>
    </location>
</feature>
<feature type="region of interest" description="Disordered" evidence="1">
    <location>
        <begin position="431"/>
        <end position="948"/>
    </location>
</feature>
<feature type="compositionally biased region" description="Low complexity" evidence="1">
    <location>
        <begin position="1018"/>
        <end position="1034"/>
    </location>
</feature>
<feature type="compositionally biased region" description="Polar residues" evidence="1">
    <location>
        <begin position="101"/>
        <end position="112"/>
    </location>
</feature>
<feature type="region of interest" description="Disordered" evidence="1">
    <location>
        <begin position="1"/>
        <end position="384"/>
    </location>
</feature>
<feature type="compositionally biased region" description="Basic and acidic residues" evidence="1">
    <location>
        <begin position="1117"/>
        <end position="1127"/>
    </location>
</feature>
<feature type="compositionally biased region" description="Acidic residues" evidence="1">
    <location>
        <begin position="16"/>
        <end position="25"/>
    </location>
</feature>
<dbReference type="InterPro" id="IPR019021">
    <property type="entry name" value="Mms22"/>
</dbReference>
<feature type="compositionally biased region" description="Basic residues" evidence="1">
    <location>
        <begin position="670"/>
        <end position="679"/>
    </location>
</feature>
<evidence type="ECO:0000256" key="1">
    <source>
        <dbReference type="SAM" id="MobiDB-lite"/>
    </source>
</evidence>
<feature type="compositionally biased region" description="Basic residues" evidence="1">
    <location>
        <begin position="1107"/>
        <end position="1116"/>
    </location>
</feature>
<dbReference type="Proteomes" id="UP001147695">
    <property type="component" value="Unassembled WGS sequence"/>
</dbReference>
<feature type="compositionally biased region" description="Low complexity" evidence="1">
    <location>
        <begin position="209"/>
        <end position="223"/>
    </location>
</feature>
<evidence type="ECO:0000313" key="3">
    <source>
        <dbReference type="Proteomes" id="UP001147695"/>
    </source>
</evidence>
<feature type="compositionally biased region" description="Polar residues" evidence="1">
    <location>
        <begin position="151"/>
        <end position="173"/>
    </location>
</feature>